<dbReference type="CDD" id="cd12148">
    <property type="entry name" value="fungal_TF_MHR"/>
    <property type="match status" value="1"/>
</dbReference>
<accession>A0A137P5H6</accession>
<evidence type="ECO:0008006" key="4">
    <source>
        <dbReference type="Google" id="ProtNLM"/>
    </source>
</evidence>
<organism evidence="2 3">
    <name type="scientific">Conidiobolus coronatus (strain ATCC 28846 / CBS 209.66 / NRRL 28638)</name>
    <name type="common">Delacroixia coronata</name>
    <dbReference type="NCBI Taxonomy" id="796925"/>
    <lineage>
        <taxon>Eukaryota</taxon>
        <taxon>Fungi</taxon>
        <taxon>Fungi incertae sedis</taxon>
        <taxon>Zoopagomycota</taxon>
        <taxon>Entomophthoromycotina</taxon>
        <taxon>Entomophthoromycetes</taxon>
        <taxon>Entomophthorales</taxon>
        <taxon>Ancylistaceae</taxon>
        <taxon>Conidiobolus</taxon>
    </lineage>
</organism>
<dbReference type="EMBL" id="KQ964511">
    <property type="protein sequence ID" value="KXN70181.1"/>
    <property type="molecule type" value="Genomic_DNA"/>
</dbReference>
<dbReference type="Proteomes" id="UP000070444">
    <property type="component" value="Unassembled WGS sequence"/>
</dbReference>
<evidence type="ECO:0000313" key="3">
    <source>
        <dbReference type="Proteomes" id="UP000070444"/>
    </source>
</evidence>
<feature type="coiled-coil region" evidence="1">
    <location>
        <begin position="227"/>
        <end position="261"/>
    </location>
</feature>
<evidence type="ECO:0000313" key="2">
    <source>
        <dbReference type="EMBL" id="KXN70181.1"/>
    </source>
</evidence>
<gene>
    <name evidence="2" type="ORF">CONCODRAFT_163580</name>
</gene>
<feature type="non-terminal residue" evidence="2">
    <location>
        <position position="1"/>
    </location>
</feature>
<name>A0A137P5H6_CONC2</name>
<dbReference type="AlphaFoldDB" id="A0A137P5H6"/>
<reference evidence="2 3" key="1">
    <citation type="journal article" date="2015" name="Genome Biol. Evol.">
        <title>Phylogenomic analyses indicate that early fungi evolved digesting cell walls of algal ancestors of land plants.</title>
        <authorList>
            <person name="Chang Y."/>
            <person name="Wang S."/>
            <person name="Sekimoto S."/>
            <person name="Aerts A.L."/>
            <person name="Choi C."/>
            <person name="Clum A."/>
            <person name="LaButti K.M."/>
            <person name="Lindquist E.A."/>
            <person name="Yee Ngan C."/>
            <person name="Ohm R.A."/>
            <person name="Salamov A.A."/>
            <person name="Grigoriev I.V."/>
            <person name="Spatafora J.W."/>
            <person name="Berbee M.L."/>
        </authorList>
    </citation>
    <scope>NUCLEOTIDE SEQUENCE [LARGE SCALE GENOMIC DNA]</scope>
    <source>
        <strain evidence="2 3">NRRL 28638</strain>
    </source>
</reference>
<keyword evidence="3" id="KW-1185">Reference proteome</keyword>
<protein>
    <recommendedName>
        <fullName evidence="4">Transcription factor domain-containing protein</fullName>
    </recommendedName>
</protein>
<proteinExistence type="predicted"/>
<keyword evidence="1" id="KW-0175">Coiled coil</keyword>
<sequence length="369" mass="43538">VWLDLIRLHILHYSEFVRLLSYSNLNPNCIPQTLLIAIYYSGYQFRKDKPPALTKYMERLFDLNFRKVICKPSFQNLQALYIYMNEYFGSGKLSLSRACLAHITRMSYALGIHINTNRFSNDTKFERKNLFREISSFDLLFSGSFKLKPSYIAELPNLDPSLYRASKYLIPENLLNSEIINNRLNMLKSTMNSFKKLYGNKTIELIRFDFVSATNDIELEKLCKDRLDLLNKSYNELTATVRKLKIEYSEFTKEIEIFEIKFHPSRFHIALIILEYGRINQFNSSQALLRETLKVCDNMYFYLQQDPNTLDFYNYLLCFTYLSILKQLDQIESGIIISRVNNIFETLSPDEFNNLNYLMLSSALKIIKK</sequence>
<evidence type="ECO:0000256" key="1">
    <source>
        <dbReference type="SAM" id="Coils"/>
    </source>
</evidence>